<evidence type="ECO:0000256" key="1">
    <source>
        <dbReference type="ARBA" id="ARBA00008834"/>
    </source>
</evidence>
<dbReference type="RefSeq" id="WP_121063500.1">
    <property type="nucleotide sequence ID" value="NZ_RBIQ01000007.1"/>
</dbReference>
<evidence type="ECO:0000313" key="6">
    <source>
        <dbReference type="Proteomes" id="UP000269412"/>
    </source>
</evidence>
<dbReference type="Gene3D" id="2.160.20.10">
    <property type="entry name" value="Single-stranded right-handed beta-helix, Pectin lyase-like"/>
    <property type="match status" value="1"/>
</dbReference>
<dbReference type="PANTHER" id="PTHR31339">
    <property type="entry name" value="PECTIN LYASE-RELATED"/>
    <property type="match status" value="1"/>
</dbReference>
<dbReference type="SUPFAM" id="SSF51126">
    <property type="entry name" value="Pectin lyase-like"/>
    <property type="match status" value="1"/>
</dbReference>
<comment type="caution">
    <text evidence="5">The sequence shown here is derived from an EMBL/GenBank/DDBJ whole genome shotgun (WGS) entry which is preliminary data.</text>
</comment>
<evidence type="ECO:0000256" key="4">
    <source>
        <dbReference type="RuleBase" id="RU361169"/>
    </source>
</evidence>
<evidence type="ECO:0000256" key="2">
    <source>
        <dbReference type="ARBA" id="ARBA00022801"/>
    </source>
</evidence>
<evidence type="ECO:0000256" key="3">
    <source>
        <dbReference type="ARBA" id="ARBA00023295"/>
    </source>
</evidence>
<dbReference type="InterPro" id="IPR051801">
    <property type="entry name" value="GH28_Enzymes"/>
</dbReference>
<dbReference type="OrthoDB" id="9795222at2"/>
<name>A0A495EBU5_9FLAO</name>
<dbReference type="InterPro" id="IPR011050">
    <property type="entry name" value="Pectin_lyase_fold/virulence"/>
</dbReference>
<dbReference type="InterPro" id="IPR012334">
    <property type="entry name" value="Pectin_lyas_fold"/>
</dbReference>
<gene>
    <name evidence="5" type="ORF">CLV91_0433</name>
</gene>
<dbReference type="Proteomes" id="UP000269412">
    <property type="component" value="Unassembled WGS sequence"/>
</dbReference>
<accession>A0A495EBU5</accession>
<proteinExistence type="inferred from homology"/>
<sequence>MKIYLKKQNLYTVLIILFTHITVFATDFNVLDYGAKADGITLDTKAVQNAIDACTKSGGGKVIIPSGKTVVIGTIYLKDFVTLHVENGGVLLGSPNYNDYATDTHKNMYKNEPHMNRCLIFAKDAKNFAIEGFGSIDGNGYKKNFTKKKGGRPMLLRFLNCNKIQLKNITLKNPAAWTSAWLYCNEITVEGIKILSRVNNNGDGLDFDGCTDVRVSNSSFDTSDDSICLQASMPDKPCKNVVVTNCTFTSKWAGMRIGLLSRGNIESVTVSNCTFNDIQDSGLKIQLNEGGIMQNMVFSNLVMKNVPRPVFMTFAQQKACVDAPEEMYPMKAMKNFTFQNIIADNTALDKNSAFFITGMPKHYIENIILKDIQFLVSGGGTQEDANKSKINEYTLEVLKGWWPEFSLVGTLPASGIFARHVDGLVVDNFNLIITNNDHRKPIVLHDVLNDNIHNVFLNKKSIEANQINRK</sequence>
<dbReference type="AlphaFoldDB" id="A0A495EBU5"/>
<evidence type="ECO:0000313" key="5">
    <source>
        <dbReference type="EMBL" id="RKR14358.1"/>
    </source>
</evidence>
<dbReference type="EMBL" id="RBIQ01000007">
    <property type="protein sequence ID" value="RKR14358.1"/>
    <property type="molecule type" value="Genomic_DNA"/>
</dbReference>
<keyword evidence="2 4" id="KW-0378">Hydrolase</keyword>
<reference evidence="5 6" key="1">
    <citation type="submission" date="2018-10" db="EMBL/GenBank/DDBJ databases">
        <title>Genomic Encyclopedia of Archaeal and Bacterial Type Strains, Phase II (KMG-II): from individual species to whole genera.</title>
        <authorList>
            <person name="Goeker M."/>
        </authorList>
    </citation>
    <scope>NUCLEOTIDE SEQUENCE [LARGE SCALE GENOMIC DNA]</scope>
    <source>
        <strain evidence="5 6">DSM 25230</strain>
    </source>
</reference>
<dbReference type="Pfam" id="PF00295">
    <property type="entry name" value="Glyco_hydro_28"/>
    <property type="match status" value="1"/>
</dbReference>
<organism evidence="5 6">
    <name type="scientific">Maribacter vaceletii</name>
    <dbReference type="NCBI Taxonomy" id="1206816"/>
    <lineage>
        <taxon>Bacteria</taxon>
        <taxon>Pseudomonadati</taxon>
        <taxon>Bacteroidota</taxon>
        <taxon>Flavobacteriia</taxon>
        <taxon>Flavobacteriales</taxon>
        <taxon>Flavobacteriaceae</taxon>
        <taxon>Maribacter</taxon>
    </lineage>
</organism>
<dbReference type="GO" id="GO:0004650">
    <property type="term" value="F:polygalacturonase activity"/>
    <property type="evidence" value="ECO:0007669"/>
    <property type="project" value="InterPro"/>
</dbReference>
<keyword evidence="6" id="KW-1185">Reference proteome</keyword>
<protein>
    <submittedName>
        <fullName evidence="5">Glycosyl hydrolase family 28</fullName>
    </submittedName>
</protein>
<comment type="similarity">
    <text evidence="1 4">Belongs to the glycosyl hydrolase 28 family.</text>
</comment>
<keyword evidence="3 4" id="KW-0326">Glycosidase</keyword>
<dbReference type="GO" id="GO:0005975">
    <property type="term" value="P:carbohydrate metabolic process"/>
    <property type="evidence" value="ECO:0007669"/>
    <property type="project" value="InterPro"/>
</dbReference>
<dbReference type="PANTHER" id="PTHR31339:SF9">
    <property type="entry name" value="PLASMIN AND FIBRONECTIN-BINDING PROTEIN A"/>
    <property type="match status" value="1"/>
</dbReference>
<dbReference type="InterPro" id="IPR000743">
    <property type="entry name" value="Glyco_hydro_28"/>
</dbReference>